<dbReference type="EMBL" id="HE573020">
    <property type="protein sequence ID" value="CCC47759.1"/>
    <property type="molecule type" value="Genomic_DNA"/>
</dbReference>
<accession>G0TUX2</accession>
<sequence>MEAFIETAKQAECLAAVDFSTLDSAIKATVGGTSTDGEALRNALACLMDAYSTESGNKAVLQCAVMRAICCMLNCALARRESGGSALLELDDYILLALFFNEVSTVEDNQVFTFFTEAVAAFIRLAAALAYGEGGGSMTAQVNDHSFASLRVEIQTISLVVSRRLLAPSQHSNDCCNVAMQLSVLECQRALLLCLLQVAFVTVTSSAVEVASGGDNESDRTATGSEDVLQVVKQVINSVLLPMQVAVCVLRPSSASAGVGDKLFSSFHVEKMQCIGATSSLPVSPLVLAGALRILEELLWHCTGEKTTKITLSAGRFAVTQLLTVLQQYLTIQQQQMVETNTESRAKGVTALDILRAAGPQRAVRRLLSVVMEKLSYFPSLESAVMAALNAFGGRATVENPFKLVALRQQKVAESEACIDCGKEDSLSQNMREWEVVPSFCSLPSPTSRLRECADVLPAPRNDMSTSITTVADFADLDGALLHSEGDGIGGAKEAFLKSSLGLISANTLVE</sequence>
<feature type="non-terminal residue" evidence="1">
    <location>
        <position position="511"/>
    </location>
</feature>
<dbReference type="VEuPathDB" id="TriTrypDB:TvY486_0404270"/>
<evidence type="ECO:0000313" key="1">
    <source>
        <dbReference type="EMBL" id="CCC47759.1"/>
    </source>
</evidence>
<reference evidence="1" key="1">
    <citation type="journal article" date="2012" name="Proc. Natl. Acad. Sci. U.S.A.">
        <title>Antigenic diversity is generated by distinct evolutionary mechanisms in African trypanosome species.</title>
        <authorList>
            <person name="Jackson A.P."/>
            <person name="Berry A."/>
            <person name="Aslett M."/>
            <person name="Allison H.C."/>
            <person name="Burton P."/>
            <person name="Vavrova-Anderson J."/>
            <person name="Brown R."/>
            <person name="Browne H."/>
            <person name="Corton N."/>
            <person name="Hauser H."/>
            <person name="Gamble J."/>
            <person name="Gilderthorp R."/>
            <person name="Marcello L."/>
            <person name="McQuillan J."/>
            <person name="Otto T.D."/>
            <person name="Quail M.A."/>
            <person name="Sanders M.J."/>
            <person name="van Tonder A."/>
            <person name="Ginger M.L."/>
            <person name="Field M.C."/>
            <person name="Barry J.D."/>
            <person name="Hertz-Fowler C."/>
            <person name="Berriman M."/>
        </authorList>
    </citation>
    <scope>NUCLEOTIDE SEQUENCE</scope>
    <source>
        <strain evidence="1">Y486</strain>
    </source>
</reference>
<gene>
    <name evidence="1" type="ORF">TVY486_0404270</name>
</gene>
<organism evidence="1">
    <name type="scientific">Trypanosoma vivax (strain Y486)</name>
    <dbReference type="NCBI Taxonomy" id="1055687"/>
    <lineage>
        <taxon>Eukaryota</taxon>
        <taxon>Discoba</taxon>
        <taxon>Euglenozoa</taxon>
        <taxon>Kinetoplastea</taxon>
        <taxon>Metakinetoplastina</taxon>
        <taxon>Trypanosomatida</taxon>
        <taxon>Trypanosomatidae</taxon>
        <taxon>Trypanosoma</taxon>
        <taxon>Duttonella</taxon>
    </lineage>
</organism>
<dbReference type="AlphaFoldDB" id="G0TUX2"/>
<proteinExistence type="predicted"/>
<protein>
    <submittedName>
        <fullName evidence="1">Uncharacterized protein</fullName>
    </submittedName>
</protein>
<name>G0TUX2_TRYVY</name>